<comment type="similarity">
    <text evidence="1 3">Belongs to the CpcS/CpeS biliprotein lyase family.</text>
</comment>
<evidence type="ECO:0000256" key="1">
    <source>
        <dbReference type="ARBA" id="ARBA00010681"/>
    </source>
</evidence>
<dbReference type="CDD" id="cd16339">
    <property type="entry name" value="CpcS"/>
    <property type="match status" value="1"/>
</dbReference>
<gene>
    <name evidence="3" type="primary">cpcS</name>
    <name evidence="4" type="ORF">HCG48_02335</name>
</gene>
<protein>
    <recommendedName>
        <fullName evidence="3">Chromophore lyase CpcS/CpeS</fullName>
        <ecNumber evidence="3">4.-.-.-</ecNumber>
    </recommendedName>
</protein>
<dbReference type="HAMAP" id="MF_01459">
    <property type="entry name" value="Chrphore_lyase_CpxS"/>
    <property type="match status" value="1"/>
</dbReference>
<dbReference type="GO" id="GO:0017006">
    <property type="term" value="P:protein-tetrapyrrole linkage"/>
    <property type="evidence" value="ECO:0007669"/>
    <property type="project" value="UniProtKB-UniRule"/>
</dbReference>
<evidence type="ECO:0000256" key="3">
    <source>
        <dbReference type="HAMAP-Rule" id="MF_01459"/>
    </source>
</evidence>
<dbReference type="RefSeq" id="WP_168567722.1">
    <property type="nucleotide sequence ID" value="NZ_CP051167.1"/>
</dbReference>
<dbReference type="InterPro" id="IPR018536">
    <property type="entry name" value="CpcS/CpeS"/>
</dbReference>
<dbReference type="EC" id="4.-.-.-" evidence="3"/>
<dbReference type="Gene3D" id="2.40.128.20">
    <property type="match status" value="1"/>
</dbReference>
<evidence type="ECO:0000313" key="4">
    <source>
        <dbReference type="EMBL" id="QIZ69565.1"/>
    </source>
</evidence>
<dbReference type="GO" id="GO:0016829">
    <property type="term" value="F:lyase activity"/>
    <property type="evidence" value="ECO:0007669"/>
    <property type="project" value="UniProtKB-KW"/>
</dbReference>
<proteinExistence type="inferred from homology"/>
<reference evidence="4 5" key="1">
    <citation type="submission" date="2020-04" db="EMBL/GenBank/DDBJ databases">
        <authorList>
            <person name="Basu S."/>
            <person name="Maruthanayagam V."/>
            <person name="Chakraborty S."/>
            <person name="Pramanik A."/>
            <person name="Mukherjee J."/>
            <person name="Brink B."/>
        </authorList>
    </citation>
    <scope>NUCLEOTIDE SEQUENCE [LARGE SCALE GENOMIC DNA]</scope>
    <source>
        <strain evidence="4 5">AP17</strain>
    </source>
</reference>
<name>A0A6H1TSZ4_9CYAN</name>
<dbReference type="InterPro" id="IPR012674">
    <property type="entry name" value="Calycin"/>
</dbReference>
<keyword evidence="2 3" id="KW-0456">Lyase</keyword>
<keyword evidence="5" id="KW-1185">Reference proteome</keyword>
<comment type="function">
    <text evidence="3">Covalently attaches a chromophore to Cys residue(s) of phycobiliproteins.</text>
</comment>
<dbReference type="KEGG" id="oxy:HCG48_02335"/>
<accession>A0A6H1TSZ4</accession>
<dbReference type="AlphaFoldDB" id="A0A6H1TSZ4"/>
<dbReference type="EMBL" id="CP051167">
    <property type="protein sequence ID" value="QIZ69565.1"/>
    <property type="molecule type" value="Genomic_DNA"/>
</dbReference>
<sequence>MDIMQFFQHSAGKWFSQRTSQNLTGEQSVAGSSDLWIDALDRDDPQVIALCEQYRVDPTLAVCGLQVRWEGMPVLHEKKQSGSTVLVALGEGDAPKSGQLLHGIGATQSPPLPGRYAIGADEALTLIVETDRLYAEERLWFASENLRLRTSIVREADGTHSACFCSEIRMGGVKPPAESGEAAQSRV</sequence>
<evidence type="ECO:0000313" key="5">
    <source>
        <dbReference type="Proteomes" id="UP000500857"/>
    </source>
</evidence>
<dbReference type="Proteomes" id="UP000500857">
    <property type="component" value="Chromosome"/>
</dbReference>
<dbReference type="Pfam" id="PF09367">
    <property type="entry name" value="CpeS"/>
    <property type="match status" value="1"/>
</dbReference>
<organism evidence="4 5">
    <name type="scientific">Oxynema aestuarii AP17</name>
    <dbReference type="NCBI Taxonomy" id="2064643"/>
    <lineage>
        <taxon>Bacteria</taxon>
        <taxon>Bacillati</taxon>
        <taxon>Cyanobacteriota</taxon>
        <taxon>Cyanophyceae</taxon>
        <taxon>Oscillatoriophycideae</taxon>
        <taxon>Oscillatoriales</taxon>
        <taxon>Oscillatoriaceae</taxon>
        <taxon>Oxynema</taxon>
        <taxon>Oxynema aestuarii</taxon>
    </lineage>
</organism>
<evidence type="ECO:0000256" key="2">
    <source>
        <dbReference type="ARBA" id="ARBA00023239"/>
    </source>
</evidence>